<dbReference type="Proteomes" id="UP001370490">
    <property type="component" value="Unassembled WGS sequence"/>
</dbReference>
<comment type="caution">
    <text evidence="3">The sequence shown here is derived from an EMBL/GenBank/DDBJ whole genome shotgun (WGS) entry which is preliminary data.</text>
</comment>
<dbReference type="AlphaFoldDB" id="A0AAN8UDS2"/>
<keyword evidence="2" id="KW-1133">Transmembrane helix</keyword>
<evidence type="ECO:0000313" key="3">
    <source>
        <dbReference type="EMBL" id="KAK6913565.1"/>
    </source>
</evidence>
<feature type="compositionally biased region" description="Polar residues" evidence="1">
    <location>
        <begin position="96"/>
        <end position="108"/>
    </location>
</feature>
<feature type="transmembrane region" description="Helical" evidence="2">
    <location>
        <begin position="31"/>
        <end position="51"/>
    </location>
</feature>
<feature type="region of interest" description="Disordered" evidence="1">
    <location>
        <begin position="82"/>
        <end position="108"/>
    </location>
</feature>
<evidence type="ECO:0000256" key="1">
    <source>
        <dbReference type="SAM" id="MobiDB-lite"/>
    </source>
</evidence>
<organism evidence="3 4">
    <name type="scientific">Dillenia turbinata</name>
    <dbReference type="NCBI Taxonomy" id="194707"/>
    <lineage>
        <taxon>Eukaryota</taxon>
        <taxon>Viridiplantae</taxon>
        <taxon>Streptophyta</taxon>
        <taxon>Embryophyta</taxon>
        <taxon>Tracheophyta</taxon>
        <taxon>Spermatophyta</taxon>
        <taxon>Magnoliopsida</taxon>
        <taxon>eudicotyledons</taxon>
        <taxon>Gunneridae</taxon>
        <taxon>Pentapetalae</taxon>
        <taxon>Dilleniales</taxon>
        <taxon>Dilleniaceae</taxon>
        <taxon>Dillenia</taxon>
    </lineage>
</organism>
<keyword evidence="2" id="KW-0812">Transmembrane</keyword>
<reference evidence="3 4" key="1">
    <citation type="submission" date="2023-12" db="EMBL/GenBank/DDBJ databases">
        <title>A high-quality genome assembly for Dillenia turbinata (Dilleniales).</title>
        <authorList>
            <person name="Chanderbali A."/>
        </authorList>
    </citation>
    <scope>NUCLEOTIDE SEQUENCE [LARGE SCALE GENOMIC DNA]</scope>
    <source>
        <strain evidence="3">LSX21</strain>
        <tissue evidence="3">Leaf</tissue>
    </source>
</reference>
<sequence>MVARVGIPLCVECGTASNPCRCKVVGPTLGFLAFAAAAVVECPIGAFVYYFRHAKGRRIMAHPSTVIYPAVAITFLCASHKTKKSNPPKHTKEDTNQSTGKKFTQSLSGNFSGKARLMVKMISWKRVHETEEERFDDTDDEAVWRRTIMMGERCRPLDFSGKIEYDSHGNLVSQSP</sequence>
<accession>A0AAN8UDS2</accession>
<proteinExistence type="predicted"/>
<keyword evidence="4" id="KW-1185">Reference proteome</keyword>
<name>A0AAN8UDS2_9MAGN</name>
<protein>
    <submittedName>
        <fullName evidence="3">Uncharacterized protein</fullName>
    </submittedName>
</protein>
<evidence type="ECO:0000313" key="4">
    <source>
        <dbReference type="Proteomes" id="UP001370490"/>
    </source>
</evidence>
<dbReference type="PANTHER" id="PTHR34673">
    <property type="entry name" value="COLD-REGULATED PROTEIN"/>
    <property type="match status" value="1"/>
</dbReference>
<evidence type="ECO:0000256" key="2">
    <source>
        <dbReference type="SAM" id="Phobius"/>
    </source>
</evidence>
<dbReference type="EMBL" id="JBAMMX010000027">
    <property type="protein sequence ID" value="KAK6913565.1"/>
    <property type="molecule type" value="Genomic_DNA"/>
</dbReference>
<dbReference type="PANTHER" id="PTHR34673:SF1">
    <property type="entry name" value="COLD-REGULATED PROTEIN"/>
    <property type="match status" value="1"/>
</dbReference>
<keyword evidence="2" id="KW-0472">Membrane</keyword>
<gene>
    <name evidence="3" type="ORF">RJ641_023166</name>
</gene>